<feature type="transmembrane region" description="Helical" evidence="1">
    <location>
        <begin position="545"/>
        <end position="568"/>
    </location>
</feature>
<comment type="caution">
    <text evidence="2">The sequence shown here is derived from an EMBL/GenBank/DDBJ whole genome shotgun (WGS) entry which is preliminary data.</text>
</comment>
<dbReference type="EMBL" id="JACTVM010000002">
    <property type="protein sequence ID" value="MBC9226134.1"/>
    <property type="molecule type" value="Genomic_DNA"/>
</dbReference>
<dbReference type="RefSeq" id="WP_187769127.1">
    <property type="nucleotide sequence ID" value="NZ_JACTVM010000002.1"/>
</dbReference>
<evidence type="ECO:0000256" key="1">
    <source>
        <dbReference type="SAM" id="Phobius"/>
    </source>
</evidence>
<feature type="transmembrane region" description="Helical" evidence="1">
    <location>
        <begin position="99"/>
        <end position="126"/>
    </location>
</feature>
<feature type="transmembrane region" description="Helical" evidence="1">
    <location>
        <begin position="259"/>
        <end position="280"/>
    </location>
</feature>
<keyword evidence="1" id="KW-0472">Membrane</keyword>
<reference evidence="2" key="1">
    <citation type="submission" date="2020-09" db="EMBL/GenBank/DDBJ databases">
        <title>Novel species in genus Aeromicrobium.</title>
        <authorList>
            <person name="Zhang G."/>
        </authorList>
    </citation>
    <scope>NUCLEOTIDE SEQUENCE</scope>
    <source>
        <strain evidence="2">Zg-636</strain>
    </source>
</reference>
<proteinExistence type="predicted"/>
<feature type="transmembrane region" description="Helical" evidence="1">
    <location>
        <begin position="209"/>
        <end position="230"/>
    </location>
</feature>
<feature type="transmembrane region" description="Helical" evidence="1">
    <location>
        <begin position="186"/>
        <end position="203"/>
    </location>
</feature>
<feature type="transmembrane region" description="Helical" evidence="1">
    <location>
        <begin position="588"/>
        <end position="614"/>
    </location>
</feature>
<keyword evidence="1" id="KW-1133">Transmembrane helix</keyword>
<feature type="transmembrane region" description="Helical" evidence="1">
    <location>
        <begin position="55"/>
        <end position="78"/>
    </location>
</feature>
<dbReference type="AlphaFoldDB" id="A0A8I0K2C5"/>
<gene>
    <name evidence="2" type="ORF">IBG24_07395</name>
</gene>
<feature type="transmembrane region" description="Helical" evidence="1">
    <location>
        <begin position="23"/>
        <end position="43"/>
    </location>
</feature>
<name>A0A8I0K2C5_9ACTN</name>
<feature type="transmembrane region" description="Helical" evidence="1">
    <location>
        <begin position="498"/>
        <end position="524"/>
    </location>
</feature>
<dbReference type="Proteomes" id="UP000620591">
    <property type="component" value="Unassembled WGS sequence"/>
</dbReference>
<accession>A0A8I0K2C5</accession>
<keyword evidence="1" id="KW-0812">Transmembrane</keyword>
<organism evidence="2 3">
    <name type="scientific">Aeromicrobium senzhongii</name>
    <dbReference type="NCBI Taxonomy" id="2663859"/>
    <lineage>
        <taxon>Bacteria</taxon>
        <taxon>Bacillati</taxon>
        <taxon>Actinomycetota</taxon>
        <taxon>Actinomycetes</taxon>
        <taxon>Propionibacteriales</taxon>
        <taxon>Nocardioidaceae</taxon>
        <taxon>Aeromicrobium</taxon>
    </lineage>
</organism>
<sequence length="624" mass="63489">MSGSWRVAMRLARRDVSAHRRRSFLTASLIGLPVLFAGIYTALVMGATDLTFAVVLYLPIMLLIVLLTIPAFGVTARARRDELDLLASTGGTQADLRRTITAVGLVTGVLGAAGGLLLAVPGWLALVAVINRLDEGQHTVASLGDLALWPFLAAVAVGSSVAAALITAATLPATPAGRDTRPGRRWLAVGIVLVAAGALGIASRSSDSILIAAWTTLLGAGVALMTPTLVHVTSKASAALPLPARLAARDADRHRMRTAPAIAAVMAGVAAVTALGIGSFSDNQDRLTESVIYPLPVGAVTVYGESAEALESAVRAGASEGVALLPMGTPAEDEHVSVEFSHSGPSGIQYDNTRFDVVVADADTVQGWGVALEPEAVAALDAGRALAGPTAAVRNGRLAATLEDVDAEESGSGTPLVIPAVPADLEGEPVPDGVRSPLARVVIPPDLARSLGLDFVATSAVVDRRGPAPSDDQLTALEKVPGVSVEVQQEARFASYHLIFVLLTLLGVGVVGLATATAVALARLDGREDAATLVSVGARPSTTRWSAAAAALLIGGLGSMLGLLVGVLPGMRAATSMTGGYGEAFVAIPWALLATVGIAIPLVVAGVAFATAPVRSEHATSSLR</sequence>
<feature type="transmembrane region" description="Helical" evidence="1">
    <location>
        <begin position="146"/>
        <end position="174"/>
    </location>
</feature>
<protein>
    <recommendedName>
        <fullName evidence="4">FtsX-like permease family protein</fullName>
    </recommendedName>
</protein>
<evidence type="ECO:0008006" key="4">
    <source>
        <dbReference type="Google" id="ProtNLM"/>
    </source>
</evidence>
<evidence type="ECO:0000313" key="2">
    <source>
        <dbReference type="EMBL" id="MBC9226134.1"/>
    </source>
</evidence>
<evidence type="ECO:0000313" key="3">
    <source>
        <dbReference type="Proteomes" id="UP000620591"/>
    </source>
</evidence>